<evidence type="ECO:0000256" key="2">
    <source>
        <dbReference type="SAM" id="Phobius"/>
    </source>
</evidence>
<evidence type="ECO:0000259" key="3">
    <source>
        <dbReference type="PROSITE" id="PS50853"/>
    </source>
</evidence>
<organism evidence="4 5">
    <name type="scientific">Desulfosporosinus acididurans</name>
    <dbReference type="NCBI Taxonomy" id="476652"/>
    <lineage>
        <taxon>Bacteria</taxon>
        <taxon>Bacillati</taxon>
        <taxon>Bacillota</taxon>
        <taxon>Clostridia</taxon>
        <taxon>Eubacteriales</taxon>
        <taxon>Desulfitobacteriaceae</taxon>
        <taxon>Desulfosporosinus</taxon>
    </lineage>
</organism>
<sequence>MKIMGKGKAILIVFIVLAIIAVSLVLVLWKQRSVPQNYTSVRYLAPLPNSEQQTIQNSLDNFWHAYFLQNTTKGDEKDPAPVPKSESINPVSSEIKPTTDTTTKLLYPGIPQGLATVPLSNSSIKLGWDPAPYASTYNVYRSTNQERGYRKIANVKNPEYLDTGLNPGTKYFYKISSEKSTGVESYFANPVGAVTNASDVSDDPDASATAKETKNP</sequence>
<accession>A0A0J1FST7</accession>
<reference evidence="4 5" key="1">
    <citation type="submission" date="2015-06" db="EMBL/GenBank/DDBJ databases">
        <title>Draft genome of the moderately acidophilic sulfate reducer Candidatus Desulfosporosinus acididurans strain M1.</title>
        <authorList>
            <person name="Poehlein A."/>
            <person name="Petzsch P."/>
            <person name="Johnson B.D."/>
            <person name="Schloemann M."/>
            <person name="Daniel R."/>
            <person name="Muehling M."/>
        </authorList>
    </citation>
    <scope>NUCLEOTIDE SEQUENCE [LARGE SCALE GENOMIC DNA]</scope>
    <source>
        <strain evidence="4 5">M1</strain>
    </source>
</reference>
<name>A0A0J1FST7_9FIRM</name>
<feature type="domain" description="Fibronectin type-III" evidence="3">
    <location>
        <begin position="110"/>
        <end position="199"/>
    </location>
</feature>
<dbReference type="RefSeq" id="WP_047809106.1">
    <property type="nucleotide sequence ID" value="NZ_LDZY01000004.1"/>
</dbReference>
<dbReference type="Gene3D" id="2.60.40.10">
    <property type="entry name" value="Immunoglobulins"/>
    <property type="match status" value="1"/>
</dbReference>
<dbReference type="STRING" id="476652.DEAC_c11960"/>
<protein>
    <submittedName>
        <fullName evidence="4">Amylopullulanase</fullName>
    </submittedName>
</protein>
<keyword evidence="2" id="KW-0812">Transmembrane</keyword>
<feature type="compositionally biased region" description="Polar residues" evidence="1">
    <location>
        <begin position="86"/>
        <end position="97"/>
    </location>
</feature>
<proteinExistence type="predicted"/>
<evidence type="ECO:0000256" key="1">
    <source>
        <dbReference type="SAM" id="MobiDB-lite"/>
    </source>
</evidence>
<feature type="region of interest" description="Disordered" evidence="1">
    <location>
        <begin position="74"/>
        <end position="97"/>
    </location>
</feature>
<keyword evidence="2" id="KW-1133">Transmembrane helix</keyword>
<dbReference type="InterPro" id="IPR013783">
    <property type="entry name" value="Ig-like_fold"/>
</dbReference>
<evidence type="ECO:0000313" key="5">
    <source>
        <dbReference type="Proteomes" id="UP000036356"/>
    </source>
</evidence>
<gene>
    <name evidence="4" type="primary">apu</name>
    <name evidence="4" type="ORF">DEAC_c11960</name>
</gene>
<evidence type="ECO:0000313" key="4">
    <source>
        <dbReference type="EMBL" id="KLU66530.1"/>
    </source>
</evidence>
<dbReference type="SMART" id="SM00060">
    <property type="entry name" value="FN3"/>
    <property type="match status" value="1"/>
</dbReference>
<dbReference type="SUPFAM" id="SSF49265">
    <property type="entry name" value="Fibronectin type III"/>
    <property type="match status" value="1"/>
</dbReference>
<dbReference type="EMBL" id="LDZY01000004">
    <property type="protein sequence ID" value="KLU66530.1"/>
    <property type="molecule type" value="Genomic_DNA"/>
</dbReference>
<dbReference type="CDD" id="cd00063">
    <property type="entry name" value="FN3"/>
    <property type="match status" value="1"/>
</dbReference>
<feature type="transmembrane region" description="Helical" evidence="2">
    <location>
        <begin position="9"/>
        <end position="29"/>
    </location>
</feature>
<keyword evidence="5" id="KW-1185">Reference proteome</keyword>
<feature type="region of interest" description="Disordered" evidence="1">
    <location>
        <begin position="194"/>
        <end position="216"/>
    </location>
</feature>
<dbReference type="InterPro" id="IPR036116">
    <property type="entry name" value="FN3_sf"/>
</dbReference>
<dbReference type="InterPro" id="IPR003961">
    <property type="entry name" value="FN3_dom"/>
</dbReference>
<keyword evidence="2" id="KW-0472">Membrane</keyword>
<dbReference type="PATRIC" id="fig|476652.3.peg.1227"/>
<dbReference type="AlphaFoldDB" id="A0A0J1FST7"/>
<dbReference type="PROSITE" id="PS50853">
    <property type="entry name" value="FN3"/>
    <property type="match status" value="1"/>
</dbReference>
<comment type="caution">
    <text evidence="4">The sequence shown here is derived from an EMBL/GenBank/DDBJ whole genome shotgun (WGS) entry which is preliminary data.</text>
</comment>
<dbReference type="Proteomes" id="UP000036356">
    <property type="component" value="Unassembled WGS sequence"/>
</dbReference>